<evidence type="ECO:0000256" key="5">
    <source>
        <dbReference type="PROSITE-ProRule" id="PRU00024"/>
    </source>
</evidence>
<dbReference type="Gene3D" id="3.30.40.10">
    <property type="entry name" value="Zinc/RING finger domain, C3HC4 (zinc finger)"/>
    <property type="match status" value="1"/>
</dbReference>
<dbReference type="Pfam" id="PF00643">
    <property type="entry name" value="zf-B_box"/>
    <property type="match status" value="1"/>
</dbReference>
<dbReference type="FunFam" id="2.120.10.30:FF:000107">
    <property type="entry name" value="Uncharacterized protein"/>
    <property type="match status" value="1"/>
</dbReference>
<dbReference type="PANTHER" id="PTHR24104:SF41">
    <property type="entry name" value="BRAIN TUMOR PROTEIN"/>
    <property type="match status" value="1"/>
</dbReference>
<dbReference type="SMART" id="SM00502">
    <property type="entry name" value="BBC"/>
    <property type="match status" value="1"/>
</dbReference>
<dbReference type="GO" id="GO:0008270">
    <property type="term" value="F:zinc ion binding"/>
    <property type="evidence" value="ECO:0007669"/>
    <property type="project" value="UniProtKB-KW"/>
</dbReference>
<dbReference type="InterPro" id="IPR050952">
    <property type="entry name" value="TRIM-NHL_E3_ligases"/>
</dbReference>
<dbReference type="SUPFAM" id="SSF101898">
    <property type="entry name" value="NHL repeat"/>
    <property type="match status" value="1"/>
</dbReference>
<dbReference type="SUPFAM" id="SSF57845">
    <property type="entry name" value="B-box zinc-binding domain"/>
    <property type="match status" value="1"/>
</dbReference>
<dbReference type="PROSITE" id="PS51125">
    <property type="entry name" value="NHL"/>
    <property type="match status" value="5"/>
</dbReference>
<feature type="domain" description="B box-type" evidence="8">
    <location>
        <begin position="182"/>
        <end position="224"/>
    </location>
</feature>
<dbReference type="InterPro" id="IPR001258">
    <property type="entry name" value="NHL_repeat"/>
</dbReference>
<dbReference type="InterPro" id="IPR017907">
    <property type="entry name" value="Znf_RING_CS"/>
</dbReference>
<dbReference type="PROSITE" id="PS00028">
    <property type="entry name" value="ZINC_FINGER_C2H2_1"/>
    <property type="match status" value="1"/>
</dbReference>
<dbReference type="InterPro" id="IPR011042">
    <property type="entry name" value="6-blade_b-propeller_TolB-like"/>
</dbReference>
<keyword evidence="1" id="KW-0479">Metal-binding</keyword>
<proteinExistence type="predicted"/>
<dbReference type="Pfam" id="PF00097">
    <property type="entry name" value="zf-C3HC4"/>
    <property type="match status" value="1"/>
</dbReference>
<dbReference type="AlphaFoldDB" id="A0A811KN65"/>
<gene>
    <name evidence="9" type="ORF">BOKJ2_LOCUS6906</name>
</gene>
<dbReference type="OrthoDB" id="342730at2759"/>
<dbReference type="PROSITE" id="PS50089">
    <property type="entry name" value="ZF_RING_2"/>
    <property type="match status" value="1"/>
</dbReference>
<evidence type="ECO:0000313" key="10">
    <source>
        <dbReference type="Proteomes" id="UP000614601"/>
    </source>
</evidence>
<evidence type="ECO:0000259" key="7">
    <source>
        <dbReference type="PROSITE" id="PS50089"/>
    </source>
</evidence>
<feature type="repeat" description="NHL" evidence="6">
    <location>
        <begin position="529"/>
        <end position="571"/>
    </location>
</feature>
<reference evidence="9" key="1">
    <citation type="submission" date="2020-09" db="EMBL/GenBank/DDBJ databases">
        <authorList>
            <person name="Kikuchi T."/>
        </authorList>
    </citation>
    <scope>NUCLEOTIDE SEQUENCE</scope>
    <source>
        <strain evidence="9">SH1</strain>
    </source>
</reference>
<evidence type="ECO:0000256" key="6">
    <source>
        <dbReference type="PROSITE-ProRule" id="PRU00504"/>
    </source>
</evidence>
<dbReference type="CDD" id="cd14959">
    <property type="entry name" value="NHL_brat_like"/>
    <property type="match status" value="1"/>
</dbReference>
<keyword evidence="4" id="KW-0862">Zinc</keyword>
<keyword evidence="10" id="KW-1185">Reference proteome</keyword>
<feature type="repeat" description="NHL" evidence="6">
    <location>
        <begin position="575"/>
        <end position="620"/>
    </location>
</feature>
<dbReference type="InterPro" id="IPR000315">
    <property type="entry name" value="Znf_B-box"/>
</dbReference>
<organism evidence="9 10">
    <name type="scientific">Bursaphelenchus okinawaensis</name>
    <dbReference type="NCBI Taxonomy" id="465554"/>
    <lineage>
        <taxon>Eukaryota</taxon>
        <taxon>Metazoa</taxon>
        <taxon>Ecdysozoa</taxon>
        <taxon>Nematoda</taxon>
        <taxon>Chromadorea</taxon>
        <taxon>Rhabditida</taxon>
        <taxon>Tylenchina</taxon>
        <taxon>Tylenchomorpha</taxon>
        <taxon>Aphelenchoidea</taxon>
        <taxon>Aphelenchoididae</taxon>
        <taxon>Bursaphelenchus</taxon>
    </lineage>
</organism>
<dbReference type="InterPro" id="IPR003649">
    <property type="entry name" value="Bbox_C"/>
</dbReference>
<dbReference type="GO" id="GO:0003730">
    <property type="term" value="F:mRNA 3'-UTR binding"/>
    <property type="evidence" value="ECO:0007669"/>
    <property type="project" value="TreeGrafter"/>
</dbReference>
<dbReference type="SMART" id="SM00184">
    <property type="entry name" value="RING"/>
    <property type="match status" value="1"/>
</dbReference>
<dbReference type="InterPro" id="IPR013087">
    <property type="entry name" value="Znf_C2H2_type"/>
</dbReference>
<dbReference type="Pfam" id="PF01436">
    <property type="entry name" value="NHL"/>
    <property type="match status" value="1"/>
</dbReference>
<dbReference type="EMBL" id="CAJFDH010000003">
    <property type="protein sequence ID" value="CAD5217075.1"/>
    <property type="molecule type" value="Genomic_DNA"/>
</dbReference>
<dbReference type="Gene3D" id="2.120.10.30">
    <property type="entry name" value="TolB, C-terminal domain"/>
    <property type="match status" value="1"/>
</dbReference>
<evidence type="ECO:0000256" key="3">
    <source>
        <dbReference type="ARBA" id="ARBA00022771"/>
    </source>
</evidence>
<dbReference type="PROSITE" id="PS50119">
    <property type="entry name" value="ZF_BBOX"/>
    <property type="match status" value="1"/>
</dbReference>
<name>A0A811KN65_9BILA</name>
<evidence type="ECO:0000256" key="1">
    <source>
        <dbReference type="ARBA" id="ARBA00022723"/>
    </source>
</evidence>
<dbReference type="Proteomes" id="UP000614601">
    <property type="component" value="Unassembled WGS sequence"/>
</dbReference>
<feature type="repeat" description="NHL" evidence="6">
    <location>
        <begin position="621"/>
        <end position="662"/>
    </location>
</feature>
<dbReference type="InterPro" id="IPR013083">
    <property type="entry name" value="Znf_RING/FYVE/PHD"/>
</dbReference>
<sequence>MTISPKTSTPLQQRARNLEPLQLKPFCIDPLLSPRQVHLNSFRAHGGDDSAYDSLYDPLLPRSLLGTPKSVDKPNCSFSSQLSQLSVDAAQTPPELACGLCQRIYIDPRVLACFHSFCKECLEQHAAGMSRVNCPSCNGRTQLSQLGVSGLLVDYALNNAVKLHEKSVDGQLDPYEPDDANTKNCSCLEHRNRPLQYYCLSCNFAVCQECTLKEHPRPMHLLELIENAAHSQVSSIRNLIDEVLVKHDELRTAFQQVETTQRRVNTSLNQAHAKLREAVNRMIQVIQDANDCLQKDLDATYVNRQEQIVHISRGVQKMTGKISETVKFAERLLKYGHSTEVLVFKPLLEARLRGFLTFNAETEMILSGNMEIEQPRLELSQVVQALTSLSLSVRPDSWNHADACHSQTSGALLPQHLQRTHSSQQLGRNNSNFNAALPILQSKLTSSSVQNLTYIDNTLRNSGLMENSEERDGGRANAGGMSSYSSMLDLSSNSGALASQTDLNARLMGVYGATKALSAARRERMIYYHKFGEFGIQQGQFTEPSGVAVTAQDEIVVADTNNHRIQVFDRDGNFKFMFGECGKRDGQLLYPNRVAVNKLTGEFIVTERSPTHQIQVFNQYGHFLRKFGANILQHPRGVCVDYRGRIVVVECKVMRVIIFDTYGNILHKFLCSRYLEFPNAVATNDKDQLFISDNRAHCIKVFNYNGQFLHQIGGEGITNYPIGMGITANGEIVVADNHNNFNLTVFNQNGELISAMESRVKHAQCFDVCLLDGNTIVLASKDYRLYLYRFTTKKLDRALDESVSSL</sequence>
<dbReference type="SUPFAM" id="SSF57850">
    <property type="entry name" value="RING/U-box"/>
    <property type="match status" value="1"/>
</dbReference>
<dbReference type="PANTHER" id="PTHR24104">
    <property type="entry name" value="E3 UBIQUITIN-PROTEIN LIGASE NHLRC1-RELATED"/>
    <property type="match status" value="1"/>
</dbReference>
<evidence type="ECO:0000313" key="9">
    <source>
        <dbReference type="EMBL" id="CAD5217075.1"/>
    </source>
</evidence>
<dbReference type="EMBL" id="CAJFCW020000003">
    <property type="protein sequence ID" value="CAG9107057.1"/>
    <property type="molecule type" value="Genomic_DNA"/>
</dbReference>
<feature type="repeat" description="NHL" evidence="6">
    <location>
        <begin position="706"/>
        <end position="749"/>
    </location>
</feature>
<evidence type="ECO:0000256" key="2">
    <source>
        <dbReference type="ARBA" id="ARBA00022737"/>
    </source>
</evidence>
<accession>A0A811KN65</accession>
<feature type="repeat" description="NHL" evidence="6">
    <location>
        <begin position="663"/>
        <end position="705"/>
    </location>
</feature>
<evidence type="ECO:0000259" key="8">
    <source>
        <dbReference type="PROSITE" id="PS50119"/>
    </source>
</evidence>
<protein>
    <recommendedName>
        <fullName evidence="11">B-box type zinc finger protein ncl-1</fullName>
    </recommendedName>
</protein>
<comment type="caution">
    <text evidence="9">The sequence shown here is derived from an EMBL/GenBank/DDBJ whole genome shotgun (WGS) entry which is preliminary data.</text>
</comment>
<evidence type="ECO:0000256" key="4">
    <source>
        <dbReference type="ARBA" id="ARBA00022833"/>
    </source>
</evidence>
<dbReference type="InterPro" id="IPR001841">
    <property type="entry name" value="Znf_RING"/>
</dbReference>
<keyword evidence="3 5" id="KW-0863">Zinc-finger</keyword>
<dbReference type="InterPro" id="IPR018957">
    <property type="entry name" value="Znf_C3HC4_RING-type"/>
</dbReference>
<feature type="domain" description="RING-type" evidence="7">
    <location>
        <begin position="98"/>
        <end position="138"/>
    </location>
</feature>
<dbReference type="Proteomes" id="UP000783686">
    <property type="component" value="Unassembled WGS sequence"/>
</dbReference>
<dbReference type="PROSITE" id="PS00518">
    <property type="entry name" value="ZF_RING_1"/>
    <property type="match status" value="1"/>
</dbReference>
<keyword evidence="2" id="KW-0677">Repeat</keyword>
<evidence type="ECO:0008006" key="11">
    <source>
        <dbReference type="Google" id="ProtNLM"/>
    </source>
</evidence>
<dbReference type="Gene3D" id="3.30.160.60">
    <property type="entry name" value="Classic Zinc Finger"/>
    <property type="match status" value="1"/>
</dbReference>